<dbReference type="InterPro" id="IPR050743">
    <property type="entry name" value="2-oxoacid_DH_E2_comp"/>
</dbReference>
<dbReference type="GeneID" id="5143761"/>
<evidence type="ECO:0000313" key="10">
    <source>
        <dbReference type="Proteomes" id="UP000000663"/>
    </source>
</evidence>
<dbReference type="SUPFAM" id="SSF51230">
    <property type="entry name" value="Single hybrid motif"/>
    <property type="match status" value="1"/>
</dbReference>
<keyword evidence="4" id="KW-0450">Lipoyl</keyword>
<dbReference type="InterPro" id="IPR011053">
    <property type="entry name" value="Single_hybrid_motif"/>
</dbReference>
<evidence type="ECO:0000256" key="2">
    <source>
        <dbReference type="ARBA" id="ARBA00007317"/>
    </source>
</evidence>
<dbReference type="STRING" id="351160.RRC124"/>
<dbReference type="PATRIC" id="fig|351160.9.peg.391"/>
<dbReference type="FunFam" id="3.30.559.10:FF:000007">
    <property type="entry name" value="Dihydrolipoamide acetyltransferase component of pyruvate dehydrogenase complex"/>
    <property type="match status" value="1"/>
</dbReference>
<evidence type="ECO:0000259" key="8">
    <source>
        <dbReference type="PROSITE" id="PS51826"/>
    </source>
</evidence>
<dbReference type="PROSITE" id="PS00189">
    <property type="entry name" value="LIPOYL"/>
    <property type="match status" value="1"/>
</dbReference>
<feature type="region of interest" description="Disordered" evidence="6">
    <location>
        <begin position="164"/>
        <end position="201"/>
    </location>
</feature>
<comment type="cofactor">
    <cofactor evidence="1">
        <name>(R)-lipoate</name>
        <dbReference type="ChEBI" id="CHEBI:83088"/>
    </cofactor>
</comment>
<feature type="compositionally biased region" description="Pro residues" evidence="6">
    <location>
        <begin position="174"/>
        <end position="193"/>
    </location>
</feature>
<evidence type="ECO:0000259" key="7">
    <source>
        <dbReference type="PROSITE" id="PS50968"/>
    </source>
</evidence>
<keyword evidence="5 9" id="KW-0012">Acyltransferase</keyword>
<dbReference type="AlphaFoldDB" id="Q0W153"/>
<dbReference type="EC" id="2.3.1.12" evidence="9"/>
<evidence type="ECO:0000256" key="6">
    <source>
        <dbReference type="SAM" id="MobiDB-lite"/>
    </source>
</evidence>
<feature type="compositionally biased region" description="Basic and acidic residues" evidence="6">
    <location>
        <begin position="100"/>
        <end position="116"/>
    </location>
</feature>
<comment type="similarity">
    <text evidence="2">Belongs to the 2-oxoacid dehydrogenase family.</text>
</comment>
<dbReference type="Pfam" id="PF00198">
    <property type="entry name" value="2-oxoacid_dh"/>
    <property type="match status" value="1"/>
</dbReference>
<dbReference type="PANTHER" id="PTHR43178">
    <property type="entry name" value="DIHYDROLIPOAMIDE ACETYLTRANSFERASE COMPONENT OF PYRUVATE DEHYDROGENASE COMPLEX"/>
    <property type="match status" value="1"/>
</dbReference>
<reference evidence="9 10" key="1">
    <citation type="journal article" date="2006" name="Science">
        <title>Genome of rice cluster I archaea -- the key methane producers in the rice rhizosphere.</title>
        <authorList>
            <person name="Erkel C."/>
            <person name="Kube M."/>
            <person name="Reinhardt R."/>
            <person name="Liesack W."/>
        </authorList>
    </citation>
    <scope>NUCLEOTIDE SEQUENCE [LARGE SCALE GENOMIC DNA]</scope>
    <source>
        <strain evidence="10">DSM 22066 / NBRC 105507 / MRE50</strain>
    </source>
</reference>
<dbReference type="GO" id="GO:0005737">
    <property type="term" value="C:cytoplasm"/>
    <property type="evidence" value="ECO:0007669"/>
    <property type="project" value="TreeGrafter"/>
</dbReference>
<dbReference type="Gene3D" id="3.30.559.10">
    <property type="entry name" value="Chloramphenicol acetyltransferase-like domain"/>
    <property type="match status" value="1"/>
</dbReference>
<keyword evidence="10" id="KW-1185">Reference proteome</keyword>
<keyword evidence="9" id="KW-0670">Pyruvate</keyword>
<dbReference type="Gene3D" id="2.40.50.100">
    <property type="match status" value="1"/>
</dbReference>
<dbReference type="Pfam" id="PF00364">
    <property type="entry name" value="Biotin_lipoyl"/>
    <property type="match status" value="1"/>
</dbReference>
<protein>
    <submittedName>
        <fullName evidence="9">Pyruvate dehydrogenase complex E2,dihydrolipoamide acetyltransferase</fullName>
        <ecNumber evidence="9">2.3.1.12</ecNumber>
    </submittedName>
</protein>
<name>Q0W153_METAR</name>
<dbReference type="SUPFAM" id="SSF52777">
    <property type="entry name" value="CoA-dependent acyltransferases"/>
    <property type="match status" value="1"/>
</dbReference>
<dbReference type="InterPro" id="IPR000089">
    <property type="entry name" value="Biotin_lipoyl"/>
</dbReference>
<dbReference type="InterPro" id="IPR036625">
    <property type="entry name" value="E3-bd_dom_sf"/>
</dbReference>
<organism evidence="9 10">
    <name type="scientific">Methanocella arvoryzae (strain DSM 22066 / NBRC 105507 / MRE50)</name>
    <dbReference type="NCBI Taxonomy" id="351160"/>
    <lineage>
        <taxon>Archaea</taxon>
        <taxon>Methanobacteriati</taxon>
        <taxon>Methanobacteriota</taxon>
        <taxon>Stenosarchaea group</taxon>
        <taxon>Methanomicrobia</taxon>
        <taxon>Methanocellales</taxon>
        <taxon>Methanocellaceae</taxon>
        <taxon>Methanocella</taxon>
    </lineage>
</organism>
<dbReference type="Gene3D" id="4.10.320.10">
    <property type="entry name" value="E3-binding domain"/>
    <property type="match status" value="1"/>
</dbReference>
<dbReference type="InterPro" id="IPR023213">
    <property type="entry name" value="CAT-like_dom_sf"/>
</dbReference>
<dbReference type="PROSITE" id="PS51826">
    <property type="entry name" value="PSBD"/>
    <property type="match status" value="1"/>
</dbReference>
<dbReference type="EMBL" id="AM114193">
    <property type="protein sequence ID" value="CAJ37890.1"/>
    <property type="molecule type" value="Genomic_DNA"/>
</dbReference>
<dbReference type="eggNOG" id="arCOG01706">
    <property type="taxonomic scope" value="Archaea"/>
</dbReference>
<proteinExistence type="inferred from homology"/>
<evidence type="ECO:0000313" key="9">
    <source>
        <dbReference type="EMBL" id="CAJ37890.1"/>
    </source>
</evidence>
<sequence>MTYEFKLPDLGEGITSGEIKKWNVKKGDKVEEDDPIAEVETDKAVVELPAPVSGTVEDIKFKEGDMVPVGSVIAVIREEGEETKAPPPPQEKAPSPVQEKAIEKATAEAKEPEVKPPAEAVGRAPGKVPVLATPATRMLAKQLGVDIESIKGTGLGGRITDEDVKAASAKPAAKPAPAPAPAPTPAPAAPPAGPAGLEERIPLRGIRRTISDNLMRSLQHTAQVTVFDDADVTKLSELREQVNGARKDGVKVSYLAFTVKAVSAALRNHPVLNASIDDEKGEIVLKKYYNIGLAIDTPRGLMVAPVKDADRKSIVQISREIKELVELAESGKIGVEQLRGSTFTIANIGSIGGLFATPIINPPESAILEMQQIRDMPRVCDGNVCVRKVMNLSLTIDHRIIDGAEGQRFLNEVKGYLEDPAALLVNMP</sequence>
<dbReference type="PROSITE" id="PS50968">
    <property type="entry name" value="BIOTINYL_LIPOYL"/>
    <property type="match status" value="1"/>
</dbReference>
<dbReference type="PANTHER" id="PTHR43178:SF5">
    <property type="entry name" value="LIPOAMIDE ACYLTRANSFERASE COMPONENT OF BRANCHED-CHAIN ALPHA-KETO ACID DEHYDROGENASE COMPLEX, MITOCHONDRIAL"/>
    <property type="match status" value="1"/>
</dbReference>
<dbReference type="KEGG" id="rci:RRC124"/>
<dbReference type="GO" id="GO:0031405">
    <property type="term" value="F:lipoic acid binding"/>
    <property type="evidence" value="ECO:0007669"/>
    <property type="project" value="TreeGrafter"/>
</dbReference>
<evidence type="ECO:0000256" key="3">
    <source>
        <dbReference type="ARBA" id="ARBA00022679"/>
    </source>
</evidence>
<dbReference type="Pfam" id="PF02817">
    <property type="entry name" value="E3_binding"/>
    <property type="match status" value="1"/>
</dbReference>
<gene>
    <name evidence="9" type="primary">pdhC</name>
    <name evidence="9" type="ORF">RRC124</name>
</gene>
<dbReference type="InterPro" id="IPR003016">
    <property type="entry name" value="2-oxoA_DH_lipoyl-BS"/>
</dbReference>
<dbReference type="CDD" id="cd06849">
    <property type="entry name" value="lipoyl_domain"/>
    <property type="match status" value="1"/>
</dbReference>
<accession>Q0W153</accession>
<dbReference type="RefSeq" id="WP_012034701.1">
    <property type="nucleotide sequence ID" value="NC_009464.1"/>
</dbReference>
<dbReference type="InterPro" id="IPR001078">
    <property type="entry name" value="2-oxoacid_DH_actylTfrase"/>
</dbReference>
<keyword evidence="3 9" id="KW-0808">Transferase</keyword>
<dbReference type="SUPFAM" id="SSF47005">
    <property type="entry name" value="Peripheral subunit-binding domain of 2-oxo acid dehydrogenase complex"/>
    <property type="match status" value="1"/>
</dbReference>
<evidence type="ECO:0000256" key="4">
    <source>
        <dbReference type="ARBA" id="ARBA00022823"/>
    </source>
</evidence>
<dbReference type="OrthoDB" id="56234at2157"/>
<feature type="domain" description="Peripheral subunit-binding (PSBD)" evidence="8">
    <location>
        <begin position="131"/>
        <end position="168"/>
    </location>
</feature>
<dbReference type="InterPro" id="IPR004167">
    <property type="entry name" value="PSBD"/>
</dbReference>
<dbReference type="GO" id="GO:0004742">
    <property type="term" value="F:dihydrolipoyllysine-residue acetyltransferase activity"/>
    <property type="evidence" value="ECO:0007669"/>
    <property type="project" value="UniProtKB-EC"/>
</dbReference>
<dbReference type="Proteomes" id="UP000000663">
    <property type="component" value="Chromosome"/>
</dbReference>
<evidence type="ECO:0000256" key="5">
    <source>
        <dbReference type="ARBA" id="ARBA00023315"/>
    </source>
</evidence>
<feature type="region of interest" description="Disordered" evidence="6">
    <location>
        <begin position="78"/>
        <end position="122"/>
    </location>
</feature>
<feature type="domain" description="Lipoyl-binding" evidence="7">
    <location>
        <begin position="2"/>
        <end position="77"/>
    </location>
</feature>
<evidence type="ECO:0000256" key="1">
    <source>
        <dbReference type="ARBA" id="ARBA00001938"/>
    </source>
</evidence>